<dbReference type="AlphaFoldDB" id="A0A9Q0YI04"/>
<dbReference type="InterPro" id="IPR009091">
    <property type="entry name" value="RCC1/BLIP-II"/>
</dbReference>
<dbReference type="Pfam" id="PF25390">
    <property type="entry name" value="WD40_RLD"/>
    <property type="match status" value="1"/>
</dbReference>
<evidence type="ECO:0000256" key="2">
    <source>
        <dbReference type="PROSITE-ProRule" id="PRU00235"/>
    </source>
</evidence>
<evidence type="ECO:0000256" key="1">
    <source>
        <dbReference type="ARBA" id="ARBA00022737"/>
    </source>
</evidence>
<dbReference type="SUPFAM" id="SSF50985">
    <property type="entry name" value="RCC1/BLIP-II"/>
    <property type="match status" value="1"/>
</dbReference>
<keyword evidence="6" id="KW-1185">Reference proteome</keyword>
<feature type="repeat" description="RCC1" evidence="2">
    <location>
        <begin position="228"/>
        <end position="279"/>
    </location>
</feature>
<organism evidence="5 6">
    <name type="scientific">Holothuria leucospilota</name>
    <name type="common">Black long sea cucumber</name>
    <name type="synonym">Mertensiothuria leucospilota</name>
    <dbReference type="NCBI Taxonomy" id="206669"/>
    <lineage>
        <taxon>Eukaryota</taxon>
        <taxon>Metazoa</taxon>
        <taxon>Echinodermata</taxon>
        <taxon>Eleutherozoa</taxon>
        <taxon>Echinozoa</taxon>
        <taxon>Holothuroidea</taxon>
        <taxon>Aspidochirotacea</taxon>
        <taxon>Aspidochirotida</taxon>
        <taxon>Holothuriidae</taxon>
        <taxon>Holothuria</taxon>
    </lineage>
</organism>
<gene>
    <name evidence="5" type="ORF">HOLleu_39024</name>
</gene>
<dbReference type="PROSITE" id="PS50012">
    <property type="entry name" value="RCC1_3"/>
    <property type="match status" value="5"/>
</dbReference>
<dbReference type="InterPro" id="IPR058923">
    <property type="entry name" value="RCC1-like_dom"/>
</dbReference>
<feature type="compositionally biased region" description="Basic and acidic residues" evidence="3">
    <location>
        <begin position="620"/>
        <end position="631"/>
    </location>
</feature>
<feature type="repeat" description="RCC1" evidence="2">
    <location>
        <begin position="457"/>
        <end position="511"/>
    </location>
</feature>
<comment type="caution">
    <text evidence="5">The sequence shown here is derived from an EMBL/GenBank/DDBJ whole genome shotgun (WGS) entry which is preliminary data.</text>
</comment>
<dbReference type="GO" id="GO:0031267">
    <property type="term" value="F:small GTPase binding"/>
    <property type="evidence" value="ECO:0007669"/>
    <property type="project" value="TreeGrafter"/>
</dbReference>
<keyword evidence="1" id="KW-0677">Repeat</keyword>
<feature type="compositionally biased region" description="Basic and acidic residues" evidence="3">
    <location>
        <begin position="86"/>
        <end position="96"/>
    </location>
</feature>
<feature type="region of interest" description="Disordered" evidence="3">
    <location>
        <begin position="522"/>
        <end position="754"/>
    </location>
</feature>
<evidence type="ECO:0000256" key="3">
    <source>
        <dbReference type="SAM" id="MobiDB-lite"/>
    </source>
</evidence>
<proteinExistence type="predicted"/>
<dbReference type="PANTHER" id="PTHR46207">
    <property type="entry name" value="PROTEIN RCC2"/>
    <property type="match status" value="1"/>
</dbReference>
<dbReference type="PANTHER" id="PTHR46207:SF1">
    <property type="entry name" value="PROTEIN RCC2"/>
    <property type="match status" value="1"/>
</dbReference>
<evidence type="ECO:0000259" key="4">
    <source>
        <dbReference type="Pfam" id="PF25390"/>
    </source>
</evidence>
<protein>
    <submittedName>
        <fullName evidence="5">Protein RCC2</fullName>
    </submittedName>
</protein>
<evidence type="ECO:0000313" key="5">
    <source>
        <dbReference type="EMBL" id="KAJ8021735.1"/>
    </source>
</evidence>
<feature type="repeat" description="RCC1" evidence="2">
    <location>
        <begin position="356"/>
        <end position="411"/>
    </location>
</feature>
<sequence length="794" mass="86522">MKRLNFKGCEEKVNTCERSYVNCCRSNLRSCGKDFRKVSLSAWYAGLCLHFQAKNCTISSSKMPKGVKRGAGDSKEKRKSRKKSKHSSEKMTEPMEKIKLKPYPSVGELLFCGGTNWDMTGRWRLPKCATREGSKPPAGGRNLFGPHRLLALSGIRVRNVISGPHANHSIIITEEGKAMSWGRNEQEQLGLGHAERVDSPTLIETLKNKHIVNAACGRTHSLCLTDEGTVYAFGDNRLGQLGIGCQSGSVGTPCKIDYHGYPIVQVACGGEFSMMLDCKGNLHSFGCQEYSQLGHNSNGRFAVKGTKTSSQNITSPRKIVLYVEKMRDGTIKPLENIVMKDVVCGGNHTVAMDMQSRIFTWGFGGYGRLGHGEPRDEPVPRSLKTFEPLMSGRTASKIYAGTSYSMVVTTNGQLYFWGQTKSTGEATMYPKPIHDLSGWNIRSVGCSNSSIVIAADDSVISWGPSPTYGELGYGENASRSSTHAQKAKPLEGFHIYKVSCGMGHSLMIARDDREEDKVRLSHMPIFDPRQPHSIPGTPYVPKIEPAENQEEEKEETEETANAGDGPANGGSQTSAGPTTDTSSVEVKDAEKDTSGAMDLVKKESQTETKPEGVERGAQVENEKEKDSKLPEEVTSVTSDPSGVAKTVDSSTKVEEITQEETSTKEVLPSTKEGTESMDTLEKSHVNAVIGNGSVEKTEPFVSDNEPLNLTKETTQEEKASKEIMKLNNVPVQSPTNNDHGPEPPVTDDHSNSVQGMTGIKEEDVCAKKPQLSAKMEEVNQVQTSNGTTPVLPSV</sequence>
<dbReference type="GO" id="GO:0016020">
    <property type="term" value="C:membrane"/>
    <property type="evidence" value="ECO:0007669"/>
    <property type="project" value="TreeGrafter"/>
</dbReference>
<dbReference type="EMBL" id="JAIZAY010000021">
    <property type="protein sequence ID" value="KAJ8021735.1"/>
    <property type="molecule type" value="Genomic_DNA"/>
</dbReference>
<accession>A0A9Q0YI04</accession>
<name>A0A9Q0YI04_HOLLE</name>
<dbReference type="Proteomes" id="UP001152320">
    <property type="component" value="Chromosome 21"/>
</dbReference>
<dbReference type="InterPro" id="IPR028641">
    <property type="entry name" value="RCC2"/>
</dbReference>
<feature type="compositionally biased region" description="Polar residues" evidence="3">
    <location>
        <begin position="729"/>
        <end position="738"/>
    </location>
</feature>
<evidence type="ECO:0000313" key="6">
    <source>
        <dbReference type="Proteomes" id="UP001152320"/>
    </source>
</evidence>
<dbReference type="OrthoDB" id="297375at2759"/>
<feature type="domain" description="RCC1-like" evidence="4">
    <location>
        <begin position="147"/>
        <end position="507"/>
    </location>
</feature>
<feature type="compositionally biased region" description="Basic and acidic residues" evidence="3">
    <location>
        <begin position="585"/>
        <end position="614"/>
    </location>
</feature>
<dbReference type="PRINTS" id="PR00633">
    <property type="entry name" value="RCCNDNSATION"/>
</dbReference>
<dbReference type="Gene3D" id="2.130.10.30">
    <property type="entry name" value="Regulator of chromosome condensation 1/beta-lactamase-inhibitor protein II"/>
    <property type="match status" value="2"/>
</dbReference>
<feature type="compositionally biased region" description="Polar residues" evidence="3">
    <location>
        <begin position="569"/>
        <end position="584"/>
    </location>
</feature>
<feature type="repeat" description="RCC1" evidence="2">
    <location>
        <begin position="280"/>
        <end position="355"/>
    </location>
</feature>
<dbReference type="InterPro" id="IPR000408">
    <property type="entry name" value="Reg_chr_condens"/>
</dbReference>
<feature type="compositionally biased region" description="Basic and acidic residues" evidence="3">
    <location>
        <begin position="713"/>
        <end position="724"/>
    </location>
</feature>
<feature type="compositionally biased region" description="Acidic residues" evidence="3">
    <location>
        <begin position="547"/>
        <end position="558"/>
    </location>
</feature>
<feature type="region of interest" description="Disordered" evidence="3">
    <location>
        <begin position="62"/>
        <end position="96"/>
    </location>
</feature>
<reference evidence="5" key="1">
    <citation type="submission" date="2021-10" db="EMBL/GenBank/DDBJ databases">
        <title>Tropical sea cucumber genome reveals ecological adaptation and Cuvierian tubules defense mechanism.</title>
        <authorList>
            <person name="Chen T."/>
        </authorList>
    </citation>
    <scope>NUCLEOTIDE SEQUENCE</scope>
    <source>
        <strain evidence="5">Nanhai2018</strain>
        <tissue evidence="5">Muscle</tissue>
    </source>
</reference>
<feature type="repeat" description="RCC1" evidence="2">
    <location>
        <begin position="176"/>
        <end position="227"/>
    </location>
</feature>